<dbReference type="InterPro" id="IPR018187">
    <property type="entry name" value="Asp/Glu_racemase_AS_1"/>
</dbReference>
<dbReference type="HAMAP" id="MF_00258">
    <property type="entry name" value="Glu_racemase"/>
    <property type="match status" value="1"/>
</dbReference>
<keyword evidence="4 7" id="KW-0573">Peptidoglycan synthesis</keyword>
<dbReference type="InterPro" id="IPR001920">
    <property type="entry name" value="Asp/Glu_race"/>
</dbReference>
<evidence type="ECO:0000256" key="1">
    <source>
        <dbReference type="ARBA" id="ARBA00001602"/>
    </source>
</evidence>
<organism evidence="8 9">
    <name type="scientific">Candidatus Fimadaptatus faecigallinarum</name>
    <dbReference type="NCBI Taxonomy" id="2840814"/>
    <lineage>
        <taxon>Bacteria</taxon>
        <taxon>Bacillati</taxon>
        <taxon>Bacillota</taxon>
        <taxon>Clostridia</taxon>
        <taxon>Eubacteriales</taxon>
        <taxon>Candidatus Fimadaptatus</taxon>
    </lineage>
</organism>
<comment type="pathway">
    <text evidence="7">Cell wall biogenesis; peptidoglycan biosynthesis.</text>
</comment>
<dbReference type="EMBL" id="DVNK01000050">
    <property type="protein sequence ID" value="HIU47205.1"/>
    <property type="molecule type" value="Genomic_DNA"/>
</dbReference>
<evidence type="ECO:0000256" key="2">
    <source>
        <dbReference type="ARBA" id="ARBA00013090"/>
    </source>
</evidence>
<feature type="active site" description="Proton donor/acceptor" evidence="7">
    <location>
        <position position="195"/>
    </location>
</feature>
<evidence type="ECO:0000313" key="8">
    <source>
        <dbReference type="EMBL" id="HIU47205.1"/>
    </source>
</evidence>
<dbReference type="NCBIfam" id="TIGR00067">
    <property type="entry name" value="glut_race"/>
    <property type="match status" value="1"/>
</dbReference>
<comment type="catalytic activity">
    <reaction evidence="1 7">
        <text>L-glutamate = D-glutamate</text>
        <dbReference type="Rhea" id="RHEA:12813"/>
        <dbReference type="ChEBI" id="CHEBI:29985"/>
        <dbReference type="ChEBI" id="CHEBI:29986"/>
        <dbReference type="EC" id="5.1.1.3"/>
    </reaction>
</comment>
<dbReference type="GO" id="GO:0009252">
    <property type="term" value="P:peptidoglycan biosynthetic process"/>
    <property type="evidence" value="ECO:0007669"/>
    <property type="project" value="UniProtKB-UniRule"/>
</dbReference>
<gene>
    <name evidence="7 8" type="primary">murI</name>
    <name evidence="8" type="ORF">IAC59_08090</name>
</gene>
<comment type="caution">
    <text evidence="8">The sequence shown here is derived from an EMBL/GenBank/DDBJ whole genome shotgun (WGS) entry which is preliminary data.</text>
</comment>
<keyword evidence="6 7" id="KW-0961">Cell wall biogenesis/degradation</keyword>
<dbReference type="PANTHER" id="PTHR21198">
    <property type="entry name" value="GLUTAMATE RACEMASE"/>
    <property type="match status" value="1"/>
</dbReference>
<dbReference type="PROSITE" id="PS00923">
    <property type="entry name" value="ASP_GLU_RACEMASE_1"/>
    <property type="match status" value="1"/>
</dbReference>
<dbReference type="PANTHER" id="PTHR21198:SF3">
    <property type="entry name" value="GLUTAMATE RACEMASE"/>
    <property type="match status" value="1"/>
</dbReference>
<reference evidence="8" key="2">
    <citation type="journal article" date="2021" name="PeerJ">
        <title>Extensive microbial diversity within the chicken gut microbiome revealed by metagenomics and culture.</title>
        <authorList>
            <person name="Gilroy R."/>
            <person name="Ravi A."/>
            <person name="Getino M."/>
            <person name="Pursley I."/>
            <person name="Horton D.L."/>
            <person name="Alikhan N.F."/>
            <person name="Baker D."/>
            <person name="Gharbi K."/>
            <person name="Hall N."/>
            <person name="Watson M."/>
            <person name="Adriaenssens E.M."/>
            <person name="Foster-Nyarko E."/>
            <person name="Jarju S."/>
            <person name="Secka A."/>
            <person name="Antonio M."/>
            <person name="Oren A."/>
            <person name="Chaudhuri R.R."/>
            <person name="La Ragione R."/>
            <person name="Hildebrand F."/>
            <person name="Pallen M.J."/>
        </authorList>
    </citation>
    <scope>NUCLEOTIDE SEQUENCE</scope>
    <source>
        <strain evidence="8">ChiSxjej2B14-8506</strain>
    </source>
</reference>
<feature type="binding site" evidence="7">
    <location>
        <begin position="24"/>
        <end position="25"/>
    </location>
    <ligand>
        <name>substrate</name>
    </ligand>
</feature>
<accession>A0A9D1LSL1</accession>
<evidence type="ECO:0000256" key="4">
    <source>
        <dbReference type="ARBA" id="ARBA00022984"/>
    </source>
</evidence>
<dbReference type="GO" id="GO:0071555">
    <property type="term" value="P:cell wall organization"/>
    <property type="evidence" value="ECO:0007669"/>
    <property type="project" value="UniProtKB-KW"/>
</dbReference>
<evidence type="ECO:0000256" key="3">
    <source>
        <dbReference type="ARBA" id="ARBA00022960"/>
    </source>
</evidence>
<keyword evidence="5 7" id="KW-0413">Isomerase</keyword>
<reference evidence="8" key="1">
    <citation type="submission" date="2020-10" db="EMBL/GenBank/DDBJ databases">
        <authorList>
            <person name="Gilroy R."/>
        </authorList>
    </citation>
    <scope>NUCLEOTIDE SEQUENCE</scope>
    <source>
        <strain evidence="8">ChiSxjej2B14-8506</strain>
    </source>
</reference>
<dbReference type="Proteomes" id="UP000824123">
    <property type="component" value="Unassembled WGS sequence"/>
</dbReference>
<dbReference type="Pfam" id="PF01177">
    <property type="entry name" value="Asp_Glu_race"/>
    <property type="match status" value="1"/>
</dbReference>
<sequence>MSNAFEGAPNAPDARRDAPVGVFDSGVGGISVLRELRTLLPGENFIYYGDSANAPYGEKRADEIRELAWGVVERLLARDIKALVIACNTATAAAAALIRERLDMPVVAMEPALKPASACTHGGKVLVLATPLTLKLDKFRHLMELYGQDALPMPCPGLMELVERGIVAGPEMDGYLADVRARVAGERVDAVVLGCTHYVFLRSAIERAFPQAQVVDGNAGTARQLERLLQARGLLRGGTQGGVELLTSGPESELALMRKLLELPC</sequence>
<dbReference type="AlphaFoldDB" id="A0A9D1LSL1"/>
<dbReference type="InterPro" id="IPR015942">
    <property type="entry name" value="Asp/Glu/hydantoin_racemase"/>
</dbReference>
<feature type="binding site" evidence="7">
    <location>
        <begin position="196"/>
        <end position="197"/>
    </location>
    <ligand>
        <name>substrate</name>
    </ligand>
</feature>
<feature type="active site" description="Proton donor/acceptor" evidence="7">
    <location>
        <position position="87"/>
    </location>
</feature>
<evidence type="ECO:0000256" key="7">
    <source>
        <dbReference type="HAMAP-Rule" id="MF_00258"/>
    </source>
</evidence>
<comment type="similarity">
    <text evidence="7">Belongs to the aspartate/glutamate racemases family.</text>
</comment>
<feature type="binding site" evidence="7">
    <location>
        <begin position="88"/>
        <end position="89"/>
    </location>
    <ligand>
        <name>substrate</name>
    </ligand>
</feature>
<dbReference type="Gene3D" id="3.40.50.1860">
    <property type="match status" value="2"/>
</dbReference>
<dbReference type="SUPFAM" id="SSF53681">
    <property type="entry name" value="Aspartate/glutamate racemase"/>
    <property type="match status" value="2"/>
</dbReference>
<keyword evidence="3 7" id="KW-0133">Cell shape</keyword>
<feature type="binding site" evidence="7">
    <location>
        <begin position="56"/>
        <end position="57"/>
    </location>
    <ligand>
        <name>substrate</name>
    </ligand>
</feature>
<name>A0A9D1LSL1_9FIRM</name>
<evidence type="ECO:0000256" key="6">
    <source>
        <dbReference type="ARBA" id="ARBA00023316"/>
    </source>
</evidence>
<dbReference type="EC" id="5.1.1.3" evidence="2 7"/>
<comment type="function">
    <text evidence="7">Provides the (R)-glutamate required for cell wall biosynthesis.</text>
</comment>
<evidence type="ECO:0000313" key="9">
    <source>
        <dbReference type="Proteomes" id="UP000824123"/>
    </source>
</evidence>
<dbReference type="GO" id="GO:0008360">
    <property type="term" value="P:regulation of cell shape"/>
    <property type="evidence" value="ECO:0007669"/>
    <property type="project" value="UniProtKB-KW"/>
</dbReference>
<protein>
    <recommendedName>
        <fullName evidence="2 7">Glutamate racemase</fullName>
        <ecNumber evidence="2 7">5.1.1.3</ecNumber>
    </recommendedName>
</protein>
<evidence type="ECO:0000256" key="5">
    <source>
        <dbReference type="ARBA" id="ARBA00023235"/>
    </source>
</evidence>
<dbReference type="GO" id="GO:0008881">
    <property type="term" value="F:glutamate racemase activity"/>
    <property type="evidence" value="ECO:0007669"/>
    <property type="project" value="UniProtKB-UniRule"/>
</dbReference>
<proteinExistence type="inferred from homology"/>
<dbReference type="InterPro" id="IPR004391">
    <property type="entry name" value="Glu_race"/>
</dbReference>